<name>A0A8R7UJ95_TRIUA</name>
<organism evidence="1 2">
    <name type="scientific">Triticum urartu</name>
    <name type="common">Red wild einkorn</name>
    <name type="synonym">Crithodium urartu</name>
    <dbReference type="NCBI Taxonomy" id="4572"/>
    <lineage>
        <taxon>Eukaryota</taxon>
        <taxon>Viridiplantae</taxon>
        <taxon>Streptophyta</taxon>
        <taxon>Embryophyta</taxon>
        <taxon>Tracheophyta</taxon>
        <taxon>Spermatophyta</taxon>
        <taxon>Magnoliopsida</taxon>
        <taxon>Liliopsida</taxon>
        <taxon>Poales</taxon>
        <taxon>Poaceae</taxon>
        <taxon>BOP clade</taxon>
        <taxon>Pooideae</taxon>
        <taxon>Triticodae</taxon>
        <taxon>Triticeae</taxon>
        <taxon>Triticinae</taxon>
        <taxon>Triticum</taxon>
    </lineage>
</organism>
<protein>
    <submittedName>
        <fullName evidence="1">Uncharacterized protein</fullName>
    </submittedName>
</protein>
<reference evidence="2" key="1">
    <citation type="journal article" date="2013" name="Nature">
        <title>Draft genome of the wheat A-genome progenitor Triticum urartu.</title>
        <authorList>
            <person name="Ling H.Q."/>
            <person name="Zhao S."/>
            <person name="Liu D."/>
            <person name="Wang J."/>
            <person name="Sun H."/>
            <person name="Zhang C."/>
            <person name="Fan H."/>
            <person name="Li D."/>
            <person name="Dong L."/>
            <person name="Tao Y."/>
            <person name="Gao C."/>
            <person name="Wu H."/>
            <person name="Li Y."/>
            <person name="Cui Y."/>
            <person name="Guo X."/>
            <person name="Zheng S."/>
            <person name="Wang B."/>
            <person name="Yu K."/>
            <person name="Liang Q."/>
            <person name="Yang W."/>
            <person name="Lou X."/>
            <person name="Chen J."/>
            <person name="Feng M."/>
            <person name="Jian J."/>
            <person name="Zhang X."/>
            <person name="Luo G."/>
            <person name="Jiang Y."/>
            <person name="Liu J."/>
            <person name="Wang Z."/>
            <person name="Sha Y."/>
            <person name="Zhang B."/>
            <person name="Wu H."/>
            <person name="Tang D."/>
            <person name="Shen Q."/>
            <person name="Xue P."/>
            <person name="Zou S."/>
            <person name="Wang X."/>
            <person name="Liu X."/>
            <person name="Wang F."/>
            <person name="Yang Y."/>
            <person name="An X."/>
            <person name="Dong Z."/>
            <person name="Zhang K."/>
            <person name="Zhang X."/>
            <person name="Luo M.C."/>
            <person name="Dvorak J."/>
            <person name="Tong Y."/>
            <person name="Wang J."/>
            <person name="Yang H."/>
            <person name="Li Z."/>
            <person name="Wang D."/>
            <person name="Zhang A."/>
            <person name="Wang J."/>
        </authorList>
    </citation>
    <scope>NUCLEOTIDE SEQUENCE</scope>
    <source>
        <strain evidence="2">cv. G1812</strain>
    </source>
</reference>
<proteinExistence type="predicted"/>
<reference evidence="1" key="3">
    <citation type="submission" date="2022-06" db="UniProtKB">
        <authorList>
            <consortium name="EnsemblPlants"/>
        </authorList>
    </citation>
    <scope>IDENTIFICATION</scope>
</reference>
<keyword evidence="2" id="KW-1185">Reference proteome</keyword>
<dbReference type="Proteomes" id="UP000015106">
    <property type="component" value="Chromosome 5"/>
</dbReference>
<dbReference type="Gramene" id="TuG1812G0500002909.01.T01">
    <property type="protein sequence ID" value="TuG1812G0500002909.01.T01"/>
    <property type="gene ID" value="TuG1812G0500002909.01"/>
</dbReference>
<dbReference type="AlphaFoldDB" id="A0A8R7UJ95"/>
<accession>A0A8R7UJ95</accession>
<evidence type="ECO:0000313" key="2">
    <source>
        <dbReference type="Proteomes" id="UP000015106"/>
    </source>
</evidence>
<dbReference type="EnsemblPlants" id="TuG1812G0500002909.01.T01">
    <property type="protein sequence ID" value="TuG1812G0500002909.01.T01"/>
    <property type="gene ID" value="TuG1812G0500002909.01"/>
</dbReference>
<reference evidence="1" key="2">
    <citation type="submission" date="2018-03" db="EMBL/GenBank/DDBJ databases">
        <title>The Triticum urartu genome reveals the dynamic nature of wheat genome evolution.</title>
        <authorList>
            <person name="Ling H."/>
            <person name="Ma B."/>
            <person name="Shi X."/>
            <person name="Liu H."/>
            <person name="Dong L."/>
            <person name="Sun H."/>
            <person name="Cao Y."/>
            <person name="Gao Q."/>
            <person name="Zheng S."/>
            <person name="Li Y."/>
            <person name="Yu Y."/>
            <person name="Du H."/>
            <person name="Qi M."/>
            <person name="Li Y."/>
            <person name="Yu H."/>
            <person name="Cui Y."/>
            <person name="Wang N."/>
            <person name="Chen C."/>
            <person name="Wu H."/>
            <person name="Zhao Y."/>
            <person name="Zhang J."/>
            <person name="Li Y."/>
            <person name="Zhou W."/>
            <person name="Zhang B."/>
            <person name="Hu W."/>
            <person name="Eijk M."/>
            <person name="Tang J."/>
            <person name="Witsenboer H."/>
            <person name="Zhao S."/>
            <person name="Li Z."/>
            <person name="Zhang A."/>
            <person name="Wang D."/>
            <person name="Liang C."/>
        </authorList>
    </citation>
    <scope>NUCLEOTIDE SEQUENCE [LARGE SCALE GENOMIC DNA]</scope>
    <source>
        <strain evidence="1">cv. G1812</strain>
    </source>
</reference>
<sequence length="58" mass="6733">MSEEYTNCTNNLGRFKLQSDNSKACRHDVYQDDFENTRQRIGWSGQRRPGNMIGRPGP</sequence>
<evidence type="ECO:0000313" key="1">
    <source>
        <dbReference type="EnsemblPlants" id="TuG1812G0500002909.01.T01"/>
    </source>
</evidence>